<proteinExistence type="predicted"/>
<comment type="caution">
    <text evidence="2">The sequence shown here is derived from an EMBL/GenBank/DDBJ whole genome shotgun (WGS) entry which is preliminary data.</text>
</comment>
<keyword evidence="1" id="KW-1133">Transmembrane helix</keyword>
<organism evidence="2 3">
    <name type="scientific">Dermatophagoides farinae</name>
    <name type="common">American house dust mite</name>
    <dbReference type="NCBI Taxonomy" id="6954"/>
    <lineage>
        <taxon>Eukaryota</taxon>
        <taxon>Metazoa</taxon>
        <taxon>Ecdysozoa</taxon>
        <taxon>Arthropoda</taxon>
        <taxon>Chelicerata</taxon>
        <taxon>Arachnida</taxon>
        <taxon>Acari</taxon>
        <taxon>Acariformes</taxon>
        <taxon>Sarcoptiformes</taxon>
        <taxon>Astigmata</taxon>
        <taxon>Psoroptidia</taxon>
        <taxon>Analgoidea</taxon>
        <taxon>Pyroglyphidae</taxon>
        <taxon>Dermatophagoidinae</taxon>
        <taxon>Dermatophagoides</taxon>
    </lineage>
</organism>
<keyword evidence="1" id="KW-0812">Transmembrane</keyword>
<accession>A0A922LAC7</accession>
<name>A0A922LAC7_DERFA</name>
<keyword evidence="3" id="KW-1185">Reference proteome</keyword>
<evidence type="ECO:0000313" key="3">
    <source>
        <dbReference type="Proteomes" id="UP000790347"/>
    </source>
</evidence>
<dbReference type="EMBL" id="ASGP02000002">
    <property type="protein sequence ID" value="KAH9520990.1"/>
    <property type="molecule type" value="Genomic_DNA"/>
</dbReference>
<keyword evidence="1" id="KW-0472">Membrane</keyword>
<protein>
    <submittedName>
        <fullName evidence="2">Uncharacterized protein</fullName>
    </submittedName>
</protein>
<feature type="transmembrane region" description="Helical" evidence="1">
    <location>
        <begin position="41"/>
        <end position="62"/>
    </location>
</feature>
<gene>
    <name evidence="2" type="ORF">DERF_004665</name>
</gene>
<dbReference type="AlphaFoldDB" id="A0A922LAC7"/>
<sequence length="83" mass="9627">MSHVLEQNGQQVLSDIQTYLSQAYLGFYCAPRTKNCQVEPVGLLFVSVIESYFICVFIAIIVESRKQDNKQHFVCFMKNDHHK</sequence>
<dbReference type="Proteomes" id="UP000790347">
    <property type="component" value="Unassembled WGS sequence"/>
</dbReference>
<evidence type="ECO:0000256" key="1">
    <source>
        <dbReference type="SAM" id="Phobius"/>
    </source>
</evidence>
<evidence type="ECO:0000313" key="2">
    <source>
        <dbReference type="EMBL" id="KAH9520990.1"/>
    </source>
</evidence>
<reference evidence="2" key="1">
    <citation type="submission" date="2013-05" db="EMBL/GenBank/DDBJ databases">
        <authorList>
            <person name="Yim A.K.Y."/>
            <person name="Chan T.F."/>
            <person name="Ji K.M."/>
            <person name="Liu X.Y."/>
            <person name="Zhou J.W."/>
            <person name="Li R.Q."/>
            <person name="Yang K.Y."/>
            <person name="Li J."/>
            <person name="Li M."/>
            <person name="Law P.T.W."/>
            <person name="Wu Y.L."/>
            <person name="Cai Z.L."/>
            <person name="Qin H."/>
            <person name="Bao Y."/>
            <person name="Leung R.K.K."/>
            <person name="Ng P.K.S."/>
            <person name="Zou J."/>
            <person name="Zhong X.J."/>
            <person name="Ran P.X."/>
            <person name="Zhong N.S."/>
            <person name="Liu Z.G."/>
            <person name="Tsui S.K.W."/>
        </authorList>
    </citation>
    <scope>NUCLEOTIDE SEQUENCE</scope>
    <source>
        <strain evidence="2">Derf</strain>
        <tissue evidence="2">Whole organism</tissue>
    </source>
</reference>
<reference evidence="2" key="2">
    <citation type="journal article" date="2022" name="Res Sq">
        <title>Comparative Genomics Reveals Insights into the Divergent Evolution of Astigmatic Mites and Household Pest Adaptations.</title>
        <authorList>
            <person name="Xiong Q."/>
            <person name="Wan A.T.-Y."/>
            <person name="Liu X.-Y."/>
            <person name="Fung C.S.-H."/>
            <person name="Xiao X."/>
            <person name="Malainual N."/>
            <person name="Hou J."/>
            <person name="Wang L."/>
            <person name="Wang M."/>
            <person name="Yang K."/>
            <person name="Cui Y."/>
            <person name="Leung E."/>
            <person name="Nong W."/>
            <person name="Shin S.-K."/>
            <person name="Au S."/>
            <person name="Jeong K.Y."/>
            <person name="Chew F.T."/>
            <person name="Hui J."/>
            <person name="Leung T.F."/>
            <person name="Tungtrongchitr A."/>
            <person name="Zhong N."/>
            <person name="Liu Z."/>
            <person name="Tsui S."/>
        </authorList>
    </citation>
    <scope>NUCLEOTIDE SEQUENCE</scope>
    <source>
        <strain evidence="2">Derf</strain>
        <tissue evidence="2">Whole organism</tissue>
    </source>
</reference>